<sequence>MNSTLPGSTHSLACSYSALILHNDEMTLRRKWKQRNRNQRSLKMTGALVFLTRFLLQSIQ</sequence>
<accession>A0A452T8P1</accession>
<reference evidence="1" key="1">
    <citation type="submission" date="2019-03" db="UniProtKB">
        <authorList>
            <consortium name="Ensembl"/>
        </authorList>
    </citation>
    <scope>IDENTIFICATION</scope>
</reference>
<dbReference type="AlphaFoldDB" id="A0A452T8P1"/>
<protein>
    <submittedName>
        <fullName evidence="1">Uncharacterized protein</fullName>
    </submittedName>
</protein>
<evidence type="ECO:0000313" key="1">
    <source>
        <dbReference type="Ensembl" id="ENSUMAP00000004221"/>
    </source>
</evidence>
<dbReference type="OMA" id="CKINALI"/>
<dbReference type="Ensembl" id="ENSUMAT00000005138.1">
    <property type="protein sequence ID" value="ENSUMAP00000004221.1"/>
    <property type="gene ID" value="ENSUMAG00000003424.1"/>
</dbReference>
<proteinExistence type="predicted"/>
<dbReference type="GeneTree" id="ENSGT01150000287024"/>
<organism evidence="1">
    <name type="scientific">Ursus maritimus</name>
    <name type="common">Polar bear</name>
    <name type="synonym">Thalarctos maritimus</name>
    <dbReference type="NCBI Taxonomy" id="29073"/>
    <lineage>
        <taxon>Eukaryota</taxon>
        <taxon>Metazoa</taxon>
        <taxon>Chordata</taxon>
        <taxon>Craniata</taxon>
        <taxon>Vertebrata</taxon>
        <taxon>Euteleostomi</taxon>
        <taxon>Mammalia</taxon>
        <taxon>Eutheria</taxon>
        <taxon>Laurasiatheria</taxon>
        <taxon>Carnivora</taxon>
        <taxon>Caniformia</taxon>
        <taxon>Ursidae</taxon>
        <taxon>Ursus</taxon>
    </lineage>
</organism>
<name>A0A452T8P1_URSMA</name>